<evidence type="ECO:0000313" key="1">
    <source>
        <dbReference type="EMBL" id="KAJ8309725.1"/>
    </source>
</evidence>
<organism evidence="1 2">
    <name type="scientific">Tegillarca granosa</name>
    <name type="common">Malaysian cockle</name>
    <name type="synonym">Anadara granosa</name>
    <dbReference type="NCBI Taxonomy" id="220873"/>
    <lineage>
        <taxon>Eukaryota</taxon>
        <taxon>Metazoa</taxon>
        <taxon>Spiralia</taxon>
        <taxon>Lophotrochozoa</taxon>
        <taxon>Mollusca</taxon>
        <taxon>Bivalvia</taxon>
        <taxon>Autobranchia</taxon>
        <taxon>Pteriomorphia</taxon>
        <taxon>Arcoida</taxon>
        <taxon>Arcoidea</taxon>
        <taxon>Arcidae</taxon>
        <taxon>Tegillarca</taxon>
    </lineage>
</organism>
<protein>
    <submittedName>
        <fullName evidence="1">Uncharacterized protein</fullName>
    </submittedName>
</protein>
<sequence length="992" mass="113365">MDEVNIDNHVYIDGKGTGAKNLKFVNVNINVNNKQFCSDADSISKQESRGVNALSMVMKAWTETKKAKLKELTGPRFTEKDRLYNEVCNNFPPVVDFPKSMSDTAVTKHIDVIVNTLWYLDGNKTKFAERNIIEQVPERFMVNFNGFNDWRKKKRKKPSLSSTGLRQHSQALYTLLSQPFTQKWGEYKVDLENLCITIDSYAQFLEKSNEKQKERQMMDHPARQIGLHSWLGHHAAVEEVHPRYALLDNIFSSRECYKYLLFDETIHCDKHFKDRSQRYYFVNSLNLSVPVHILRYNPGGACGSTVILWRTPHEQGFDDLLNMSLKVFETLKPLLPEYHTRQMKREFINKYCKLAAGEIKPAILRSVYADLTLDASADQNKPLDERIRQALLSEDSDLVTDMRHLNKGRPNDTFVAFFDKLSEKVEEISAADERRHNCEHLSQFISVKDLINQVKVDLPENTSIPSESTVLFSFVPKNLHSKASKLYKSKVPLKFKVQTRQLRSSHHDEHYCSAIFKYMRQYAVKYNEHVSLLCVDDKSKVDYGEPGMAVSSGVRGKKSIAPMNSNLSALDHDFASKGSLTPSVCLNVKVPATMEESFYRGKVNVLYKDTVFKPSNPWRHGCEIKKILESNGTEIPPVLLIYSDGGPDHRVTYHAVKLSLIILFKMLDLDILIACRTAPGHSWLNPAERVMSVLNIALQNAALTRSECDGENEQVLKSLNSMFDIRSKAIKKPDLKVAWLEAVQPVIDLVKDRTARLSFKTIPFQCHEPASDEEVNQFEEAVHTIDESINIGQYQQKQISSKLEVNFPWLPDPLLKPDDKEHYQSFESLVGSETSEKDRPYQLNARPAVVAEQIQGIRNAGLIAQNVRRVVKCYECSKPRCVYSSRKLTPRDLRSLNRILETHDYSCGSLVIPDGCTLQVCVRLQMDCSTPVEFPYYADNNPVSVQKDICCYCTQPGCERDTEMLRIFRVVLPVCFTCKESGKAIPKRNPIK</sequence>
<comment type="caution">
    <text evidence="1">The sequence shown here is derived from an EMBL/GenBank/DDBJ whole genome shotgun (WGS) entry which is preliminary data.</text>
</comment>
<evidence type="ECO:0000313" key="2">
    <source>
        <dbReference type="Proteomes" id="UP001217089"/>
    </source>
</evidence>
<proteinExistence type="predicted"/>
<keyword evidence="2" id="KW-1185">Reference proteome</keyword>
<dbReference type="EMBL" id="JARBDR010000640">
    <property type="protein sequence ID" value="KAJ8309725.1"/>
    <property type="molecule type" value="Genomic_DNA"/>
</dbReference>
<name>A0ABQ9EX25_TEGGR</name>
<accession>A0ABQ9EX25</accession>
<reference evidence="1 2" key="1">
    <citation type="submission" date="2022-12" db="EMBL/GenBank/DDBJ databases">
        <title>Chromosome-level genome of Tegillarca granosa.</title>
        <authorList>
            <person name="Kim J."/>
        </authorList>
    </citation>
    <scope>NUCLEOTIDE SEQUENCE [LARGE SCALE GENOMIC DNA]</scope>
    <source>
        <strain evidence="1">Teg-2019</strain>
        <tissue evidence="1">Adductor muscle</tissue>
    </source>
</reference>
<gene>
    <name evidence="1" type="ORF">KUTeg_011590</name>
</gene>
<dbReference type="Proteomes" id="UP001217089">
    <property type="component" value="Unassembled WGS sequence"/>
</dbReference>